<feature type="region of interest" description="Disordered" evidence="1">
    <location>
        <begin position="203"/>
        <end position="261"/>
    </location>
</feature>
<dbReference type="GeneID" id="25786679"/>
<evidence type="ECO:0000313" key="2">
    <source>
        <dbReference type="EMBL" id="EHK44459.1"/>
    </source>
</evidence>
<name>G9NYE5_HYPAI</name>
<reference evidence="2 3" key="1">
    <citation type="journal article" date="2011" name="Genome Biol.">
        <title>Comparative genome sequence analysis underscores mycoparasitism as the ancestral life style of Trichoderma.</title>
        <authorList>
            <person name="Kubicek C.P."/>
            <person name="Herrera-Estrella A."/>
            <person name="Seidl-Seiboth V."/>
            <person name="Martinez D.A."/>
            <person name="Druzhinina I.S."/>
            <person name="Thon M."/>
            <person name="Zeilinger S."/>
            <person name="Casas-Flores S."/>
            <person name="Horwitz B.A."/>
            <person name="Mukherjee P.K."/>
            <person name="Mukherjee M."/>
            <person name="Kredics L."/>
            <person name="Alcaraz L.D."/>
            <person name="Aerts A."/>
            <person name="Antal Z."/>
            <person name="Atanasova L."/>
            <person name="Cervantes-Badillo M.G."/>
            <person name="Challacombe J."/>
            <person name="Chertkov O."/>
            <person name="McCluskey K."/>
            <person name="Coulpier F."/>
            <person name="Deshpande N."/>
            <person name="von Doehren H."/>
            <person name="Ebbole D.J."/>
            <person name="Esquivel-Naranjo E.U."/>
            <person name="Fekete E."/>
            <person name="Flipphi M."/>
            <person name="Glaser F."/>
            <person name="Gomez-Rodriguez E.Y."/>
            <person name="Gruber S."/>
            <person name="Han C."/>
            <person name="Henrissat B."/>
            <person name="Hermosa R."/>
            <person name="Hernandez-Onate M."/>
            <person name="Karaffa L."/>
            <person name="Kosti I."/>
            <person name="Le Crom S."/>
            <person name="Lindquist E."/>
            <person name="Lucas S."/>
            <person name="Luebeck M."/>
            <person name="Luebeck P.S."/>
            <person name="Margeot A."/>
            <person name="Metz B."/>
            <person name="Misra M."/>
            <person name="Nevalainen H."/>
            <person name="Omann M."/>
            <person name="Packer N."/>
            <person name="Perrone G."/>
            <person name="Uresti-Rivera E.E."/>
            <person name="Salamov A."/>
            <person name="Schmoll M."/>
            <person name="Seiboth B."/>
            <person name="Shapiro H."/>
            <person name="Sukno S."/>
            <person name="Tamayo-Ramos J.A."/>
            <person name="Tisch D."/>
            <person name="Wiest A."/>
            <person name="Wilkinson H.H."/>
            <person name="Zhang M."/>
            <person name="Coutinho P.M."/>
            <person name="Kenerley C.M."/>
            <person name="Monte E."/>
            <person name="Baker S.E."/>
            <person name="Grigoriev I.V."/>
        </authorList>
    </citation>
    <scope>NUCLEOTIDE SEQUENCE [LARGE SCALE GENOMIC DNA]</scope>
    <source>
        <strain evidence="3">ATCC 20476 / IMI 206040</strain>
    </source>
</reference>
<dbReference type="eggNOG" id="ENOG502R9T1">
    <property type="taxonomic scope" value="Eukaryota"/>
</dbReference>
<feature type="compositionally biased region" description="Basic residues" evidence="1">
    <location>
        <begin position="232"/>
        <end position="241"/>
    </location>
</feature>
<dbReference type="HOGENOM" id="CLU_744068_0_0_1"/>
<feature type="non-terminal residue" evidence="2">
    <location>
        <position position="426"/>
    </location>
</feature>
<dbReference type="SUPFAM" id="SSF58113">
    <property type="entry name" value="Apolipoprotein A-I"/>
    <property type="match status" value="1"/>
</dbReference>
<sequence>MLTLRSSEQEQHDDEQLEEPIQIHAFCDKADLTWTDGSGQAQSIDDVYFKVDIDTLISKAIFRLTCRIWVKGKDKNRTSVYLFIHPENIQTIRLEAIDGVSLLHFSMNQNYSRLVVPNDRVLECKHSTLPRLQSMKALAEIDTFTVHLKASGMTGLTHYHLRQIASTFSSPQTRRLETDDSRVDLQSLYSGIGGHVFNTGTIFAGGNNKRDQGLPEDTSPPPPIEYEPCREHKPHRKRKRERERERESSDPNYDRPSSDLKGLIGHLLDMENRLRNDMKVMTESSETRLRNDMKNAIESSRNRLRDDMKDMIESSEDRLRNHVKDVVEATGSRLKDDLNDMLDSRADEIDRRIDGSMDDLKTECIGTIESEFGYLKYGIEEVTKGIEEAEEKAKGVLVALDEAGDGIERRVGKYLNSIRLQVTVED</sequence>
<dbReference type="OrthoDB" id="47007at2759"/>
<dbReference type="Gene3D" id="1.20.120.20">
    <property type="entry name" value="Apolipoprotein"/>
    <property type="match status" value="1"/>
</dbReference>
<evidence type="ECO:0000256" key="1">
    <source>
        <dbReference type="SAM" id="MobiDB-lite"/>
    </source>
</evidence>
<dbReference type="EMBL" id="ABDG02000025">
    <property type="protein sequence ID" value="EHK44459.1"/>
    <property type="molecule type" value="Genomic_DNA"/>
</dbReference>
<gene>
    <name evidence="2" type="ORF">TRIATDRAFT_94626</name>
</gene>
<dbReference type="AlphaFoldDB" id="G9NYE5"/>
<protein>
    <submittedName>
        <fullName evidence="2">Uncharacterized protein</fullName>
    </submittedName>
</protein>
<feature type="compositionally biased region" description="Basic and acidic residues" evidence="1">
    <location>
        <begin position="242"/>
        <end position="258"/>
    </location>
</feature>
<proteinExistence type="predicted"/>
<dbReference type="Proteomes" id="UP000005426">
    <property type="component" value="Unassembled WGS sequence"/>
</dbReference>
<organism evidence="2 3">
    <name type="scientific">Hypocrea atroviridis (strain ATCC 20476 / IMI 206040)</name>
    <name type="common">Trichoderma atroviride</name>
    <dbReference type="NCBI Taxonomy" id="452589"/>
    <lineage>
        <taxon>Eukaryota</taxon>
        <taxon>Fungi</taxon>
        <taxon>Dikarya</taxon>
        <taxon>Ascomycota</taxon>
        <taxon>Pezizomycotina</taxon>
        <taxon>Sordariomycetes</taxon>
        <taxon>Hypocreomycetidae</taxon>
        <taxon>Hypocreales</taxon>
        <taxon>Hypocreaceae</taxon>
        <taxon>Trichoderma</taxon>
    </lineage>
</organism>
<comment type="caution">
    <text evidence="2">The sequence shown here is derived from an EMBL/GenBank/DDBJ whole genome shotgun (WGS) entry which is preliminary data.</text>
</comment>
<accession>G9NYE5</accession>
<keyword evidence="3" id="KW-1185">Reference proteome</keyword>
<evidence type="ECO:0000313" key="3">
    <source>
        <dbReference type="Proteomes" id="UP000005426"/>
    </source>
</evidence>
<dbReference type="KEGG" id="tatv:25786679"/>